<evidence type="ECO:0000256" key="7">
    <source>
        <dbReference type="RuleBase" id="RU361154"/>
    </source>
</evidence>
<evidence type="ECO:0000256" key="6">
    <source>
        <dbReference type="ARBA" id="ARBA00032230"/>
    </source>
</evidence>
<comment type="similarity">
    <text evidence="2 7">Belongs to the glycosyl hydrolase 2 family.</text>
</comment>
<dbReference type="EMBL" id="JAJEQM010000013">
    <property type="protein sequence ID" value="MCC2211052.1"/>
    <property type="molecule type" value="Genomic_DNA"/>
</dbReference>
<evidence type="ECO:0000313" key="9">
    <source>
        <dbReference type="EMBL" id="MCC2211052.1"/>
    </source>
</evidence>
<dbReference type="SUPFAM" id="SSF49303">
    <property type="entry name" value="beta-Galactosidase/glucuronidase domain"/>
    <property type="match status" value="2"/>
</dbReference>
<dbReference type="GO" id="GO:0004565">
    <property type="term" value="F:beta-galactosidase activity"/>
    <property type="evidence" value="ECO:0007669"/>
    <property type="project" value="UniProtKB-EC"/>
</dbReference>
<dbReference type="InterPro" id="IPR036156">
    <property type="entry name" value="Beta-gal/glucu_dom_sf"/>
</dbReference>
<dbReference type="InterPro" id="IPR006103">
    <property type="entry name" value="Glyco_hydro_2_cat"/>
</dbReference>
<dbReference type="Gene3D" id="3.20.20.80">
    <property type="entry name" value="Glycosidases"/>
    <property type="match status" value="1"/>
</dbReference>
<comment type="caution">
    <text evidence="9">The sequence shown here is derived from an EMBL/GenBank/DDBJ whole genome shotgun (WGS) entry which is preliminary data.</text>
</comment>
<dbReference type="InterPro" id="IPR014718">
    <property type="entry name" value="GH-type_carb-bd"/>
</dbReference>
<dbReference type="InterPro" id="IPR008979">
    <property type="entry name" value="Galactose-bd-like_sf"/>
</dbReference>
<dbReference type="Pfam" id="PF02837">
    <property type="entry name" value="Glyco_hydro_2_N"/>
    <property type="match status" value="1"/>
</dbReference>
<evidence type="ECO:0000256" key="2">
    <source>
        <dbReference type="ARBA" id="ARBA00007401"/>
    </source>
</evidence>
<dbReference type="Pfam" id="PF00703">
    <property type="entry name" value="Glyco_hydro_2"/>
    <property type="match status" value="1"/>
</dbReference>
<name>A0AAE3E021_9FIRM</name>
<comment type="catalytic activity">
    <reaction evidence="1 7">
        <text>Hydrolysis of terminal non-reducing beta-D-galactose residues in beta-D-galactosides.</text>
        <dbReference type="EC" id="3.2.1.23"/>
    </reaction>
</comment>
<dbReference type="SUPFAM" id="SSF51445">
    <property type="entry name" value="(Trans)glycosidases"/>
    <property type="match status" value="1"/>
</dbReference>
<proteinExistence type="inferred from homology"/>
<gene>
    <name evidence="9" type="ORF">LKE05_09660</name>
</gene>
<protein>
    <recommendedName>
        <fullName evidence="3 7">Beta-galactosidase</fullName>
        <ecNumber evidence="3 7">3.2.1.23</ecNumber>
    </recommendedName>
    <alternativeName>
        <fullName evidence="6 7">Lactase</fullName>
    </alternativeName>
</protein>
<dbReference type="InterPro" id="IPR006104">
    <property type="entry name" value="Glyco_hydro_2_N"/>
</dbReference>
<keyword evidence="10" id="KW-1185">Reference proteome</keyword>
<dbReference type="InterPro" id="IPR023230">
    <property type="entry name" value="Glyco_hydro_2_CS"/>
</dbReference>
<dbReference type="GO" id="GO:0009341">
    <property type="term" value="C:beta-galactosidase complex"/>
    <property type="evidence" value="ECO:0007669"/>
    <property type="project" value="InterPro"/>
</dbReference>
<dbReference type="PANTHER" id="PTHR46323:SF2">
    <property type="entry name" value="BETA-GALACTOSIDASE"/>
    <property type="match status" value="1"/>
</dbReference>
<evidence type="ECO:0000256" key="1">
    <source>
        <dbReference type="ARBA" id="ARBA00001412"/>
    </source>
</evidence>
<dbReference type="SMART" id="SM01038">
    <property type="entry name" value="Bgal_small_N"/>
    <property type="match status" value="1"/>
</dbReference>
<dbReference type="EC" id="3.2.1.23" evidence="3 7"/>
<dbReference type="RefSeq" id="WP_308456683.1">
    <property type="nucleotide sequence ID" value="NZ_JAJEQM010000013.1"/>
</dbReference>
<accession>A0AAE3E021</accession>
<evidence type="ECO:0000256" key="5">
    <source>
        <dbReference type="ARBA" id="ARBA00023295"/>
    </source>
</evidence>
<sequence length="981" mass="114293">MQIEKYYNDLNTLHINTEENRAYYMPCSDIENARKETNDRKQDLNGEWNFMYYTCIDDVPEDFKDGNTDGFDKIPVPSCWQTQGYDRHQYTNTRYPFPYNPPYVPYDNPCGAYVTHFESDNDYRKYLNFEGVDSCFYVWVNGEFVGYSQVSHSTSEFDITDKVKNGDNILCVLVFKWCDGSYLEDQDKFRMSGIFRDVYILNRPQKHIRDYKIETDIQGKINIELDSDTDVSFVLENEKGEIYSGDSKTITVEKPILWNAEYPYLYTLYLVTEDEVIREKIGFREIKIDDGIVFLNNKPIKMKGVNRHDSDPVTGYTISREQAEKDLKLMKQHNINALRTSHYPNAPWLMQLCDEYGFYVIAESDIEIHGTASFFGGSQAVTFGLLAQNSDWENAILDRVQRNVIRDKNRTSVCIWSLGNEGGYGVNFEKAGRWVKEYDSTRLTHYESSMWQMEGHINDTSMLDVESTMYADYKWIDKYFENPGEVVWHRVSLGKGSEYGGAGEWINLSESKLGKKEKEQMAVVKPYMQCEFIHAMGNGPGGIKEYIDRLYRYDGFFGAFAWEWCDHAIDMGDSKYFYGGDFGEYPNDGNFCVDGLVYPDRRPHTGLLEYKQAIKPFAIKSYSNIMVVENRYDFAELDDKLYFEVNGERMEFDVPPRGKKSFPRPNGDVVMVKAYQKSDTLWAKKGYEVGFEQLIVNDTVPKLETVNADGSFEVSEQGRNITIKGNNFEYIFDKSTGNFKKLSDAVTRPVEWNMWRAPTDNDRNIMRDWINADYHREQSYVYDCTYDVTDTVTIKCHNALIPVVQRKHMDIETVWTIYANGIVDMQSSVKVGENLPVIPRFGLRFFTKGENVKYYGYGPYESYSDKHLCTYLDEFNTTVSDMYEPYIKPQENGSHFGTRYVETENIRVSSDTPFSFSALHYTQEELTEKKHNFELEKCDDTVLCIDYKQNGIGQNSCGPLTQEEYRFDESEFEFKIRIEIK</sequence>
<dbReference type="GO" id="GO:0030246">
    <property type="term" value="F:carbohydrate binding"/>
    <property type="evidence" value="ECO:0007669"/>
    <property type="project" value="InterPro"/>
</dbReference>
<evidence type="ECO:0000256" key="4">
    <source>
        <dbReference type="ARBA" id="ARBA00022801"/>
    </source>
</evidence>
<dbReference type="PRINTS" id="PR00132">
    <property type="entry name" value="GLHYDRLASE2"/>
</dbReference>
<dbReference type="Proteomes" id="UP001198242">
    <property type="component" value="Unassembled WGS sequence"/>
</dbReference>
<dbReference type="InterPro" id="IPR006102">
    <property type="entry name" value="Ig-like_GH2"/>
</dbReference>
<reference evidence="9 10" key="1">
    <citation type="submission" date="2021-10" db="EMBL/GenBank/DDBJ databases">
        <title>Anaerobic single-cell dispensing facilitates the cultivation of human gut bacteria.</title>
        <authorList>
            <person name="Afrizal A."/>
        </authorList>
    </citation>
    <scope>NUCLEOTIDE SEQUENCE [LARGE SCALE GENOMIC DNA]</scope>
    <source>
        <strain evidence="9 10">CLA-AA-H232</strain>
    </source>
</reference>
<dbReference type="SUPFAM" id="SSF49785">
    <property type="entry name" value="Galactose-binding domain-like"/>
    <property type="match status" value="1"/>
</dbReference>
<dbReference type="SUPFAM" id="SSF74650">
    <property type="entry name" value="Galactose mutarotase-like"/>
    <property type="match status" value="1"/>
</dbReference>
<dbReference type="Pfam" id="PF02929">
    <property type="entry name" value="Bgal_small_N"/>
    <property type="match status" value="1"/>
</dbReference>
<dbReference type="GO" id="GO:0005990">
    <property type="term" value="P:lactose catabolic process"/>
    <property type="evidence" value="ECO:0007669"/>
    <property type="project" value="TreeGrafter"/>
</dbReference>
<keyword evidence="5 7" id="KW-0326">Glycosidase</keyword>
<dbReference type="Gene3D" id="2.60.40.10">
    <property type="entry name" value="Immunoglobulins"/>
    <property type="match status" value="2"/>
</dbReference>
<dbReference type="InterPro" id="IPR013783">
    <property type="entry name" value="Ig-like_fold"/>
</dbReference>
<evidence type="ECO:0000313" key="10">
    <source>
        <dbReference type="Proteomes" id="UP001198242"/>
    </source>
</evidence>
<dbReference type="InterPro" id="IPR032312">
    <property type="entry name" value="LacZ_4"/>
</dbReference>
<dbReference type="Pfam" id="PF16353">
    <property type="entry name" value="LacZ_4"/>
    <property type="match status" value="1"/>
</dbReference>
<organism evidence="9 10">
    <name type="scientific">Hominilimicola fabiformis</name>
    <dbReference type="NCBI Taxonomy" id="2885356"/>
    <lineage>
        <taxon>Bacteria</taxon>
        <taxon>Bacillati</taxon>
        <taxon>Bacillota</taxon>
        <taxon>Clostridia</taxon>
        <taxon>Eubacteriales</taxon>
        <taxon>Oscillospiraceae</taxon>
        <taxon>Hominilimicola</taxon>
    </lineage>
</organism>
<dbReference type="Gene3D" id="2.70.98.10">
    <property type="match status" value="1"/>
</dbReference>
<dbReference type="AlphaFoldDB" id="A0AAE3E021"/>
<evidence type="ECO:0000259" key="8">
    <source>
        <dbReference type="SMART" id="SM01038"/>
    </source>
</evidence>
<dbReference type="InterPro" id="IPR017853">
    <property type="entry name" value="GH"/>
</dbReference>
<dbReference type="Gene3D" id="2.60.120.260">
    <property type="entry name" value="Galactose-binding domain-like"/>
    <property type="match status" value="1"/>
</dbReference>
<dbReference type="InterPro" id="IPR011013">
    <property type="entry name" value="Gal_mutarotase_sf_dom"/>
</dbReference>
<dbReference type="InterPro" id="IPR004199">
    <property type="entry name" value="B-gal_small/dom_5"/>
</dbReference>
<dbReference type="PANTHER" id="PTHR46323">
    <property type="entry name" value="BETA-GALACTOSIDASE"/>
    <property type="match status" value="1"/>
</dbReference>
<dbReference type="InterPro" id="IPR006101">
    <property type="entry name" value="Glyco_hydro_2"/>
</dbReference>
<evidence type="ECO:0000256" key="3">
    <source>
        <dbReference type="ARBA" id="ARBA00012756"/>
    </source>
</evidence>
<dbReference type="InterPro" id="IPR050347">
    <property type="entry name" value="Bact_Beta-galactosidase"/>
</dbReference>
<keyword evidence="4 7" id="KW-0378">Hydrolase</keyword>
<dbReference type="Pfam" id="PF02836">
    <property type="entry name" value="Glyco_hydro_2_C"/>
    <property type="match status" value="1"/>
</dbReference>
<feature type="domain" description="Beta galactosidase small chain/" evidence="8">
    <location>
        <begin position="722"/>
        <end position="979"/>
    </location>
</feature>
<dbReference type="PROSITE" id="PS00719">
    <property type="entry name" value="GLYCOSYL_HYDROL_F2_1"/>
    <property type="match status" value="1"/>
</dbReference>